<protein>
    <submittedName>
        <fullName evidence="3">Catechol 2,3-dioxygenase</fullName>
    </submittedName>
</protein>
<dbReference type="Gene3D" id="3.10.180.10">
    <property type="entry name" value="2,3-Dihydroxybiphenyl 1,2-Dioxygenase, domain 1"/>
    <property type="match status" value="1"/>
</dbReference>
<reference evidence="4" key="1">
    <citation type="submission" date="2016-10" db="EMBL/GenBank/DDBJ databases">
        <authorList>
            <person name="Varghese N."/>
            <person name="Submissions S."/>
        </authorList>
    </citation>
    <scope>NUCLEOTIDE SEQUENCE [LARGE SCALE GENOMIC DNA]</scope>
    <source>
        <strain evidence="4">RD 26</strain>
    </source>
</reference>
<dbReference type="InterPro" id="IPR051785">
    <property type="entry name" value="MMCE/EMCE_epimerase"/>
</dbReference>
<dbReference type="Pfam" id="PF00903">
    <property type="entry name" value="Glyoxalase"/>
    <property type="match status" value="1"/>
</dbReference>
<keyword evidence="4" id="KW-1185">Reference proteome</keyword>
<accession>A0A1I6G585</accession>
<keyword evidence="3" id="KW-0560">Oxidoreductase</keyword>
<dbReference type="STRING" id="35743.SAMN04487937_1639"/>
<evidence type="ECO:0000256" key="1">
    <source>
        <dbReference type="ARBA" id="ARBA00022723"/>
    </source>
</evidence>
<feature type="domain" description="VOC" evidence="2">
    <location>
        <begin position="5"/>
        <end position="144"/>
    </location>
</feature>
<dbReference type="SUPFAM" id="SSF54593">
    <property type="entry name" value="Glyoxalase/Bleomycin resistance protein/Dihydroxybiphenyl dioxygenase"/>
    <property type="match status" value="1"/>
</dbReference>
<dbReference type="GO" id="GO:0046491">
    <property type="term" value="P:L-methylmalonyl-CoA metabolic process"/>
    <property type="evidence" value="ECO:0007669"/>
    <property type="project" value="TreeGrafter"/>
</dbReference>
<name>A0A1I6G585_HALSD</name>
<evidence type="ECO:0000313" key="3">
    <source>
        <dbReference type="EMBL" id="SFR37368.1"/>
    </source>
</evidence>
<dbReference type="RefSeq" id="WP_092921036.1">
    <property type="nucleotide sequence ID" value="NZ_FOYN01000002.1"/>
</dbReference>
<dbReference type="AlphaFoldDB" id="A0A1I6G585"/>
<dbReference type="OrthoDB" id="275292at2157"/>
<dbReference type="InterPro" id="IPR004360">
    <property type="entry name" value="Glyas_Fos-R_dOase_dom"/>
</dbReference>
<dbReference type="PROSITE" id="PS51819">
    <property type="entry name" value="VOC"/>
    <property type="match status" value="1"/>
</dbReference>
<dbReference type="GO" id="GO:0004493">
    <property type="term" value="F:methylmalonyl-CoA epimerase activity"/>
    <property type="evidence" value="ECO:0007669"/>
    <property type="project" value="TreeGrafter"/>
</dbReference>
<keyword evidence="1" id="KW-0479">Metal-binding</keyword>
<dbReference type="Proteomes" id="UP000198932">
    <property type="component" value="Unassembled WGS sequence"/>
</dbReference>
<keyword evidence="3" id="KW-0223">Dioxygenase</keyword>
<proteinExistence type="predicted"/>
<organism evidence="3 4">
    <name type="scientific">Halorubrum sodomense</name>
    <dbReference type="NCBI Taxonomy" id="35743"/>
    <lineage>
        <taxon>Archaea</taxon>
        <taxon>Methanobacteriati</taxon>
        <taxon>Methanobacteriota</taxon>
        <taxon>Stenosarchaea group</taxon>
        <taxon>Halobacteria</taxon>
        <taxon>Halobacteriales</taxon>
        <taxon>Haloferacaceae</taxon>
        <taxon>Halorubrum</taxon>
    </lineage>
</organism>
<dbReference type="PANTHER" id="PTHR43048">
    <property type="entry name" value="METHYLMALONYL-COA EPIMERASE"/>
    <property type="match status" value="1"/>
</dbReference>
<evidence type="ECO:0000313" key="4">
    <source>
        <dbReference type="Proteomes" id="UP000198932"/>
    </source>
</evidence>
<gene>
    <name evidence="3" type="ORF">SAMN04487937_1639</name>
</gene>
<dbReference type="InterPro" id="IPR037523">
    <property type="entry name" value="VOC_core"/>
</dbReference>
<dbReference type="InterPro" id="IPR029068">
    <property type="entry name" value="Glyas_Bleomycin-R_OHBP_Dase"/>
</dbReference>
<evidence type="ECO:0000259" key="2">
    <source>
        <dbReference type="PROSITE" id="PS51819"/>
    </source>
</evidence>
<dbReference type="GO" id="GO:0046872">
    <property type="term" value="F:metal ion binding"/>
    <property type="evidence" value="ECO:0007669"/>
    <property type="project" value="UniProtKB-KW"/>
</dbReference>
<dbReference type="GO" id="GO:0051213">
    <property type="term" value="F:dioxygenase activity"/>
    <property type="evidence" value="ECO:0007669"/>
    <property type="project" value="UniProtKB-KW"/>
</dbReference>
<dbReference type="PANTHER" id="PTHR43048:SF3">
    <property type="entry name" value="METHYLMALONYL-COA EPIMERASE, MITOCHONDRIAL"/>
    <property type="match status" value="1"/>
</dbReference>
<sequence length="144" mass="14902">MTDPTAHHVGVTVSDLDRAVEFYAETFDLDVVAEFSVGGDAFAEAVAVEGAAAEFAHLDAGDAIVELVAYDPAAGSSGDAATGDSELNRPGATHLGLSVDDVEAFYEELSDDVATLSPPRTTESGTTVLFVRDPEGNLIEVLDA</sequence>
<dbReference type="EMBL" id="FOYN01000002">
    <property type="protein sequence ID" value="SFR37368.1"/>
    <property type="molecule type" value="Genomic_DNA"/>
</dbReference>